<name>Q22W97_TETTS</name>
<proteinExistence type="predicted"/>
<dbReference type="HOGENOM" id="CLU_472925_0_0_1"/>
<protein>
    <submittedName>
        <fullName evidence="2">Uncharacterized protein</fullName>
    </submittedName>
</protein>
<dbReference type="GeneID" id="7835198"/>
<dbReference type="Proteomes" id="UP000009168">
    <property type="component" value="Unassembled WGS sequence"/>
</dbReference>
<accession>Q22W97</accession>
<sequence>MFQIVKRLVPFNITLRSKFQLKLRKDLFNSYKAQFCSSQDKNFQDQKQTQNNSEQSSENKDESNVYEQNIQQLKEISKEIFTKLDKYSTKRKYEIFLTYSNYRLIDHNTYNIIEKDFIKNLNGFTSEQLINILEGLVKIQMGSPKLQMLMEQYFLKNIHNLNIKECVKLTKVLPKAFTFREDASPSTSKRLSESLHLYFMNKLNDFDNLQKMQMIVGLLQLLKSNRNIYMESLELVFERLSHKVSNFNKQEIVLFGHLFFSHFLIQREAQLSKREKALDSVNQIMYGRIELTENSLNQTSSQVLNQQENNQKIINQQDSEKPLLQKSKQLFDQQTNFRTILKSYNACILKNIDEFQAKDYQKILEIFELQEVQVDNQIKQHFDQFVKQNYLDFSPKELYSLSPYIDIRFIQLYLEHYKQDLEYIDLLNFFKSVKMQSLPSYEQALRVVDSRIYQIKDKWDLDEVVYILCAREDQQIAFKNQKLFQKEREIFLKEMMICINKELKIRNKNPFKVYYTIWKLLFRSQLKLDQVYILDLLQNMRQNITLSSFDQFMRTVEILNHVATVYPEFEEPIKQTIASIEDRYTINVDENETKKIDAENTKKIGQ</sequence>
<dbReference type="AlphaFoldDB" id="Q22W97"/>
<keyword evidence="3" id="KW-1185">Reference proteome</keyword>
<evidence type="ECO:0000313" key="2">
    <source>
        <dbReference type="EMBL" id="EAR89520.2"/>
    </source>
</evidence>
<evidence type="ECO:0000313" key="3">
    <source>
        <dbReference type="Proteomes" id="UP000009168"/>
    </source>
</evidence>
<feature type="region of interest" description="Disordered" evidence="1">
    <location>
        <begin position="42"/>
        <end position="65"/>
    </location>
</feature>
<organism evidence="2 3">
    <name type="scientific">Tetrahymena thermophila (strain SB210)</name>
    <dbReference type="NCBI Taxonomy" id="312017"/>
    <lineage>
        <taxon>Eukaryota</taxon>
        <taxon>Sar</taxon>
        <taxon>Alveolata</taxon>
        <taxon>Ciliophora</taxon>
        <taxon>Intramacronucleata</taxon>
        <taxon>Oligohymenophorea</taxon>
        <taxon>Hymenostomatida</taxon>
        <taxon>Tetrahymenina</taxon>
        <taxon>Tetrahymenidae</taxon>
        <taxon>Tetrahymena</taxon>
    </lineage>
</organism>
<evidence type="ECO:0000256" key="1">
    <source>
        <dbReference type="SAM" id="MobiDB-lite"/>
    </source>
</evidence>
<gene>
    <name evidence="2" type="ORF">TTHERM_00158370</name>
</gene>
<dbReference type="KEGG" id="tet:TTHERM_00158370"/>
<feature type="compositionally biased region" description="Polar residues" evidence="1">
    <location>
        <begin position="42"/>
        <end position="56"/>
    </location>
</feature>
<dbReference type="EMBL" id="GG662820">
    <property type="protein sequence ID" value="EAR89520.2"/>
    <property type="molecule type" value="Genomic_DNA"/>
</dbReference>
<dbReference type="RefSeq" id="XP_001009765.2">
    <property type="nucleotide sequence ID" value="XM_001009765.2"/>
</dbReference>
<reference evidence="3" key="1">
    <citation type="journal article" date="2006" name="PLoS Biol.">
        <title>Macronuclear genome sequence of the ciliate Tetrahymena thermophila, a model eukaryote.</title>
        <authorList>
            <person name="Eisen J.A."/>
            <person name="Coyne R.S."/>
            <person name="Wu M."/>
            <person name="Wu D."/>
            <person name="Thiagarajan M."/>
            <person name="Wortman J.R."/>
            <person name="Badger J.H."/>
            <person name="Ren Q."/>
            <person name="Amedeo P."/>
            <person name="Jones K.M."/>
            <person name="Tallon L.J."/>
            <person name="Delcher A.L."/>
            <person name="Salzberg S.L."/>
            <person name="Silva J.C."/>
            <person name="Haas B.J."/>
            <person name="Majoros W.H."/>
            <person name="Farzad M."/>
            <person name="Carlton J.M."/>
            <person name="Smith R.K. Jr."/>
            <person name="Garg J."/>
            <person name="Pearlman R.E."/>
            <person name="Karrer K.M."/>
            <person name="Sun L."/>
            <person name="Manning G."/>
            <person name="Elde N.C."/>
            <person name="Turkewitz A.P."/>
            <person name="Asai D.J."/>
            <person name="Wilkes D.E."/>
            <person name="Wang Y."/>
            <person name="Cai H."/>
            <person name="Collins K."/>
            <person name="Stewart B.A."/>
            <person name="Lee S.R."/>
            <person name="Wilamowska K."/>
            <person name="Weinberg Z."/>
            <person name="Ruzzo W.L."/>
            <person name="Wloga D."/>
            <person name="Gaertig J."/>
            <person name="Frankel J."/>
            <person name="Tsao C.-C."/>
            <person name="Gorovsky M.A."/>
            <person name="Keeling P.J."/>
            <person name="Waller R.F."/>
            <person name="Patron N.J."/>
            <person name="Cherry J.M."/>
            <person name="Stover N.A."/>
            <person name="Krieger C.J."/>
            <person name="del Toro C."/>
            <person name="Ryder H.F."/>
            <person name="Williamson S.C."/>
            <person name="Barbeau R.A."/>
            <person name="Hamilton E.P."/>
            <person name="Orias E."/>
        </authorList>
    </citation>
    <scope>NUCLEOTIDE SEQUENCE [LARGE SCALE GENOMIC DNA]</scope>
    <source>
        <strain evidence="3">SB210</strain>
    </source>
</reference>
<dbReference type="InParanoid" id="Q22W97"/>